<dbReference type="EMBL" id="BGZK01000705">
    <property type="protein sequence ID" value="GBP56963.1"/>
    <property type="molecule type" value="Genomic_DNA"/>
</dbReference>
<name>A0A4C1X1C8_EUMVA</name>
<reference evidence="2 3" key="1">
    <citation type="journal article" date="2019" name="Commun. Biol.">
        <title>The bagworm genome reveals a unique fibroin gene that provides high tensile strength.</title>
        <authorList>
            <person name="Kono N."/>
            <person name="Nakamura H."/>
            <person name="Ohtoshi R."/>
            <person name="Tomita M."/>
            <person name="Numata K."/>
            <person name="Arakawa K."/>
        </authorList>
    </citation>
    <scope>NUCLEOTIDE SEQUENCE [LARGE SCALE GENOMIC DNA]</scope>
</reference>
<accession>A0A4C1X1C8</accession>
<comment type="caution">
    <text evidence="2">The sequence shown here is derived from an EMBL/GenBank/DDBJ whole genome shotgun (WGS) entry which is preliminary data.</text>
</comment>
<evidence type="ECO:0000313" key="2">
    <source>
        <dbReference type="EMBL" id="GBP56963.1"/>
    </source>
</evidence>
<organism evidence="2 3">
    <name type="scientific">Eumeta variegata</name>
    <name type="common">Bagworm moth</name>
    <name type="synonym">Eumeta japonica</name>
    <dbReference type="NCBI Taxonomy" id="151549"/>
    <lineage>
        <taxon>Eukaryota</taxon>
        <taxon>Metazoa</taxon>
        <taxon>Ecdysozoa</taxon>
        <taxon>Arthropoda</taxon>
        <taxon>Hexapoda</taxon>
        <taxon>Insecta</taxon>
        <taxon>Pterygota</taxon>
        <taxon>Neoptera</taxon>
        <taxon>Endopterygota</taxon>
        <taxon>Lepidoptera</taxon>
        <taxon>Glossata</taxon>
        <taxon>Ditrysia</taxon>
        <taxon>Tineoidea</taxon>
        <taxon>Psychidae</taxon>
        <taxon>Oiketicinae</taxon>
        <taxon>Eumeta</taxon>
    </lineage>
</organism>
<keyword evidence="3" id="KW-1185">Reference proteome</keyword>
<sequence length="160" mass="17676">MGLAEVSERGRRFVFDAKGDVFDYEPQRNGPNTFGLRLVVDVNDDGRSQPPTRNGSAWKCGKMCLGNRVVPRLRSEHNELRFRSRFSGRSLGRASAQPGCPNIEPRGGWSRAWTASQRVTAASRCRPRSPPRPPPAILPTRESAPPKSGLGIAHIVFVEN</sequence>
<feature type="region of interest" description="Disordered" evidence="1">
    <location>
        <begin position="120"/>
        <end position="147"/>
    </location>
</feature>
<proteinExistence type="predicted"/>
<protein>
    <submittedName>
        <fullName evidence="2">Uncharacterized protein</fullName>
    </submittedName>
</protein>
<feature type="compositionally biased region" description="Pro residues" evidence="1">
    <location>
        <begin position="128"/>
        <end position="137"/>
    </location>
</feature>
<evidence type="ECO:0000256" key="1">
    <source>
        <dbReference type="SAM" id="MobiDB-lite"/>
    </source>
</evidence>
<dbReference type="AlphaFoldDB" id="A0A4C1X1C8"/>
<dbReference type="Proteomes" id="UP000299102">
    <property type="component" value="Unassembled WGS sequence"/>
</dbReference>
<evidence type="ECO:0000313" key="3">
    <source>
        <dbReference type="Proteomes" id="UP000299102"/>
    </source>
</evidence>
<gene>
    <name evidence="2" type="ORF">EVAR_79099_1</name>
</gene>